<dbReference type="InterPro" id="IPR026777">
    <property type="entry name" value="PRM1"/>
</dbReference>
<evidence type="ECO:0000256" key="3">
    <source>
        <dbReference type="ARBA" id="ARBA00010780"/>
    </source>
</evidence>
<dbReference type="Proteomes" id="UP001329825">
    <property type="component" value="Chromosome 8"/>
</dbReference>
<feature type="region of interest" description="Disordered" evidence="11">
    <location>
        <begin position="994"/>
        <end position="1022"/>
    </location>
</feature>
<keyword evidence="9" id="KW-0325">Glycoprotein</keyword>
<evidence type="ECO:0000256" key="6">
    <source>
        <dbReference type="ARBA" id="ARBA00022971"/>
    </source>
</evidence>
<evidence type="ECO:0000256" key="4">
    <source>
        <dbReference type="ARBA" id="ARBA00022475"/>
    </source>
</evidence>
<keyword evidence="4 10" id="KW-1003">Cell membrane</keyword>
<evidence type="ECO:0000256" key="8">
    <source>
        <dbReference type="ARBA" id="ARBA00023136"/>
    </source>
</evidence>
<dbReference type="RefSeq" id="XP_062793989.1">
    <property type="nucleotide sequence ID" value="XM_062937938.1"/>
</dbReference>
<comment type="function">
    <text evidence="1 10">Involved in cell fusion during mating by stabilizing the plasma membrane fusion event.</text>
</comment>
<name>A0ABZ1D5C7_9TREE</name>
<evidence type="ECO:0000313" key="13">
    <source>
        <dbReference type="Proteomes" id="UP001329825"/>
    </source>
</evidence>
<evidence type="ECO:0000256" key="5">
    <source>
        <dbReference type="ARBA" id="ARBA00022692"/>
    </source>
</evidence>
<organism evidence="12 13">
    <name type="scientific">Kwoniella shivajii</name>
    <dbReference type="NCBI Taxonomy" id="564305"/>
    <lineage>
        <taxon>Eukaryota</taxon>
        <taxon>Fungi</taxon>
        <taxon>Dikarya</taxon>
        <taxon>Basidiomycota</taxon>
        <taxon>Agaricomycotina</taxon>
        <taxon>Tremellomycetes</taxon>
        <taxon>Tremellales</taxon>
        <taxon>Cryptococcaceae</taxon>
        <taxon>Kwoniella</taxon>
    </lineage>
</organism>
<keyword evidence="8 10" id="KW-0472">Membrane</keyword>
<keyword evidence="5 10" id="KW-0812">Transmembrane</keyword>
<evidence type="ECO:0000256" key="2">
    <source>
        <dbReference type="ARBA" id="ARBA00004651"/>
    </source>
</evidence>
<keyword evidence="7 10" id="KW-1133">Transmembrane helix</keyword>
<protein>
    <recommendedName>
        <fullName evidence="10">Plasma membrane fusion protein PRM1</fullName>
    </recommendedName>
</protein>
<feature type="compositionally biased region" description="Basic and acidic residues" evidence="11">
    <location>
        <begin position="1104"/>
        <end position="1118"/>
    </location>
</feature>
<sequence>MASPNPDLLQPPRRIPNPDHVVPLTPHTRPPFSHYHSSSTLPPTPHTPYSPRAATSQNGESDTRLRPYLSLSPRIILTFFSPCLLPIILTIAHMIQNRSSTASLANSLKQSMLSACIGLAKGAASIQTMPRYLAMQTNDEVIRATQASILAIGSTLMDAVTIIEVVVNFIIDTYRSMLLCTIELAVRGTLEIVIGAVDVITDAVTESLNSIRNEIQSDISAANRLIQSAVSGINSVTSLVNVNLSVPEFTIPSLDFLANVTIPTTFEDSLIKLNTSLPTLGELKQKMNAIIDVPFEALIKEINETRIEIASSFNSSLLPVPSLSSLSANKANDLQTDLCTNLDTSLIDDTAKALHRLSNIAIGLMFLLLFCIWAALVIWEWRKWGVMKNTVEAVEDEWRRENNVDAWRMVAIVENPMLEKYSSNILERMAPSNRMRRNLRWFLSYLAHPTCLALLFVSILGFLCIQFQLVALDALKAHARENANSTVAASTNSLTTKLNAAAMQSSQEYADQYNAAIAAYQRRIDDELFGAWLNTTAITLNSTLVEFYDGVEQVLNATFGGTILFNPINNFMYCILGSKIDNLEKGLTWISEHAHIDLPTLPSDILMLSPESMNEIATPIASAAVGSNATPDGDDQGVVGSLITHFENALKAERTFYGIMLAMWVLLFLIGIIIVIWNSGGRDRYYTLRGRSVPSSSNNNQSFTGVAKWIPWSRNNNDVHPIYDTYSEKQFRGTTPTDPNLPRIIEPTRTHTQNKGEGEKSFFEYPNSNSDSRRPFVSRKGTFGSTLSSLVAPGQAFLKLAGRKVSSSNTNNQRQCEDYDNDTHNEVLLERGTSSEKYNSGFHQDGQQLQQGERSGTPQPFWVDRFYGAVEGVKSIFPTTGQKHGAAIASVGLVRNDSSKTQVTEKSFGASQMQLPTSQSIKQDWPIHSDTSSPPAIKGAEWTMVDPQSIGRALDTDYIDNDNGRYPKSQIHNYDYNYTDQAIFPRRMSRAPTISEGSTLRPTTNPFSDNARPPPLPSKLITDQKHDSIDCLQSSEDDYGNREDRFVSVTSPTSSSRSYFAAEPIVKSVSKVKVGDSSFEGRGTTALAGILNGLQEKRKKQVNMRKDVDPFGDSRRIA</sequence>
<feature type="compositionally biased region" description="Basic and acidic residues" evidence="11">
    <location>
        <begin position="751"/>
        <end position="762"/>
    </location>
</feature>
<evidence type="ECO:0000256" key="7">
    <source>
        <dbReference type="ARBA" id="ARBA00022989"/>
    </source>
</evidence>
<comment type="subcellular location">
    <subcellularLocation>
        <location evidence="2 10">Cell membrane</location>
        <topology evidence="2 10">Multi-pass membrane protein</topology>
    </subcellularLocation>
</comment>
<gene>
    <name evidence="12" type="ORF">IL334_006234</name>
</gene>
<dbReference type="EMBL" id="CP141888">
    <property type="protein sequence ID" value="WRT69250.1"/>
    <property type="molecule type" value="Genomic_DNA"/>
</dbReference>
<keyword evidence="13" id="KW-1185">Reference proteome</keyword>
<feature type="compositionally biased region" description="Polar residues" evidence="11">
    <location>
        <begin position="907"/>
        <end position="922"/>
    </location>
</feature>
<comment type="similarity">
    <text evidence="3 10">Belongs to the PRM1 family.</text>
</comment>
<feature type="transmembrane region" description="Helical" evidence="10">
    <location>
        <begin position="442"/>
        <end position="463"/>
    </location>
</feature>
<evidence type="ECO:0000256" key="11">
    <source>
        <dbReference type="SAM" id="MobiDB-lite"/>
    </source>
</evidence>
<dbReference type="GeneID" id="87958364"/>
<evidence type="ECO:0000256" key="10">
    <source>
        <dbReference type="RuleBase" id="RU366035"/>
    </source>
</evidence>
<feature type="region of interest" description="Disordered" evidence="11">
    <location>
        <begin position="751"/>
        <end position="774"/>
    </location>
</feature>
<accession>A0ABZ1D5C7</accession>
<feature type="transmembrane region" description="Helical" evidence="10">
    <location>
        <begin position="360"/>
        <end position="379"/>
    </location>
</feature>
<feature type="region of interest" description="Disordered" evidence="11">
    <location>
        <begin position="835"/>
        <end position="857"/>
    </location>
</feature>
<evidence type="ECO:0000256" key="9">
    <source>
        <dbReference type="ARBA" id="ARBA00023180"/>
    </source>
</evidence>
<dbReference type="PANTHER" id="PTHR31030:SF1">
    <property type="entry name" value="PLASMA MEMBRANE FUSION PROTEIN PRM1"/>
    <property type="match status" value="1"/>
</dbReference>
<comment type="caution">
    <text evidence="10">Lacks conserved residue(s) required for the propagation of feature annotation.</text>
</comment>
<feature type="region of interest" description="Disordered" evidence="11">
    <location>
        <begin position="1097"/>
        <end position="1118"/>
    </location>
</feature>
<evidence type="ECO:0000313" key="12">
    <source>
        <dbReference type="EMBL" id="WRT69250.1"/>
    </source>
</evidence>
<proteinExistence type="inferred from homology"/>
<dbReference type="PANTHER" id="PTHR31030">
    <property type="entry name" value="PLASMA MEMBRANE FUSION PROTEIN PRM1"/>
    <property type="match status" value="1"/>
</dbReference>
<feature type="transmembrane region" description="Helical" evidence="10">
    <location>
        <begin position="656"/>
        <end position="677"/>
    </location>
</feature>
<feature type="transmembrane region" description="Helical" evidence="10">
    <location>
        <begin position="75"/>
        <end position="95"/>
    </location>
</feature>
<keyword evidence="6 10" id="KW-0184">Conjugation</keyword>
<feature type="compositionally biased region" description="Polar residues" evidence="11">
    <location>
        <begin position="995"/>
        <end position="1008"/>
    </location>
</feature>
<reference evidence="12 13" key="1">
    <citation type="submission" date="2024-01" db="EMBL/GenBank/DDBJ databases">
        <title>Comparative genomics of Cryptococcus and Kwoniella reveals pathogenesis evolution and contrasting modes of karyotype evolution via chromosome fusion or intercentromeric recombination.</title>
        <authorList>
            <person name="Coelho M.A."/>
            <person name="David-Palma M."/>
            <person name="Shea T."/>
            <person name="Bowers K."/>
            <person name="McGinley-Smith S."/>
            <person name="Mohammad A.W."/>
            <person name="Gnirke A."/>
            <person name="Yurkov A.M."/>
            <person name="Nowrousian M."/>
            <person name="Sun S."/>
            <person name="Cuomo C.A."/>
            <person name="Heitman J."/>
        </authorList>
    </citation>
    <scope>NUCLEOTIDE SEQUENCE [LARGE SCALE GENOMIC DNA]</scope>
    <source>
        <strain evidence="12">CBS 11374</strain>
    </source>
</reference>
<feature type="region of interest" description="Disordered" evidence="11">
    <location>
        <begin position="1"/>
        <end position="62"/>
    </location>
</feature>
<evidence type="ECO:0000256" key="1">
    <source>
        <dbReference type="ARBA" id="ARBA00002512"/>
    </source>
</evidence>
<feature type="region of interest" description="Disordered" evidence="11">
    <location>
        <begin position="907"/>
        <end position="938"/>
    </location>
</feature>